<dbReference type="STRING" id="1314781.A0A165N945"/>
<name>A0A165N945_EXIGL</name>
<organism evidence="1 2">
    <name type="scientific">Exidia glandulosa HHB12029</name>
    <dbReference type="NCBI Taxonomy" id="1314781"/>
    <lineage>
        <taxon>Eukaryota</taxon>
        <taxon>Fungi</taxon>
        <taxon>Dikarya</taxon>
        <taxon>Basidiomycota</taxon>
        <taxon>Agaricomycotina</taxon>
        <taxon>Agaricomycetes</taxon>
        <taxon>Auriculariales</taxon>
        <taxon>Exidiaceae</taxon>
        <taxon>Exidia</taxon>
    </lineage>
</organism>
<evidence type="ECO:0008006" key="3">
    <source>
        <dbReference type="Google" id="ProtNLM"/>
    </source>
</evidence>
<evidence type="ECO:0000313" key="1">
    <source>
        <dbReference type="EMBL" id="KZW00399.1"/>
    </source>
</evidence>
<keyword evidence="2" id="KW-1185">Reference proteome</keyword>
<dbReference type="InParanoid" id="A0A165N945"/>
<dbReference type="PANTHER" id="PTHR13379:SF0">
    <property type="entry name" value="UPF0415 PROTEIN C7ORF25"/>
    <property type="match status" value="1"/>
</dbReference>
<proteinExistence type="predicted"/>
<sequence length="531" mass="57910">MLADALDQLLAVQRSIPRFEASARRPQLPILDDSQDASSEDREPIQGLAHFKDRVNSEIDFISKFVKRDRAPANEPNTNAPNLVSVWNEVVAAPQPILTVGKTFTVRGTAVKVDVVADDGRQWHRVNTIKNSRLLAEFREQDSYLTDSDDDDGEVLATRHADAPLRNSVIEMCELLLEAARDNIEPSSGTPPVVHLRLTRLDGTLKDDPRIARTIDIVRAMPGLVLEQGELAFESYDASENPAPSTSAMLLQPTHDINLDLSVLVALVSDSTHSPLPSSAKEARSRFRLSRRPHVLANGTSTIAGRQDDPPSETHLNALATQVVQETGRSIIDAIAARVTPDTRFWLTSHARDRCMRIVDRIGGPEEKRRAQALLLDADPAAFWSGSRHASLSESARPPIIPLRILQDGPLPTSDDLPRDFFSQAARTCDHILARTVEAGVDAGADASDTAQKTGIGKLTVHTVQSLAAGARARMTTLTANKTSVRGFLREMRVAGHVPTSVRADADTCDAAVWIIDPRSLSEGMRADVDV</sequence>
<reference evidence="1 2" key="1">
    <citation type="journal article" date="2016" name="Mol. Biol. Evol.">
        <title>Comparative Genomics of Early-Diverging Mushroom-Forming Fungi Provides Insights into the Origins of Lignocellulose Decay Capabilities.</title>
        <authorList>
            <person name="Nagy L.G."/>
            <person name="Riley R."/>
            <person name="Tritt A."/>
            <person name="Adam C."/>
            <person name="Daum C."/>
            <person name="Floudas D."/>
            <person name="Sun H."/>
            <person name="Yadav J.S."/>
            <person name="Pangilinan J."/>
            <person name="Larsson K.H."/>
            <person name="Matsuura K."/>
            <person name="Barry K."/>
            <person name="Labutti K."/>
            <person name="Kuo R."/>
            <person name="Ohm R.A."/>
            <person name="Bhattacharya S.S."/>
            <person name="Shirouzu T."/>
            <person name="Yoshinaga Y."/>
            <person name="Martin F.M."/>
            <person name="Grigoriev I.V."/>
            <person name="Hibbett D.S."/>
        </authorList>
    </citation>
    <scope>NUCLEOTIDE SEQUENCE [LARGE SCALE GENOMIC DNA]</scope>
    <source>
        <strain evidence="1 2">HHB12029</strain>
    </source>
</reference>
<dbReference type="PANTHER" id="PTHR13379">
    <property type="entry name" value="UNCHARACTERIZED DUF1308"/>
    <property type="match status" value="1"/>
</dbReference>
<dbReference type="Proteomes" id="UP000077266">
    <property type="component" value="Unassembled WGS sequence"/>
</dbReference>
<dbReference type="OrthoDB" id="14527at2759"/>
<accession>A0A165N945</accession>
<evidence type="ECO:0000313" key="2">
    <source>
        <dbReference type="Proteomes" id="UP000077266"/>
    </source>
</evidence>
<gene>
    <name evidence="1" type="ORF">EXIGLDRAFT_830802</name>
</gene>
<dbReference type="EMBL" id="KV425901">
    <property type="protein sequence ID" value="KZW00399.1"/>
    <property type="molecule type" value="Genomic_DNA"/>
</dbReference>
<dbReference type="AlphaFoldDB" id="A0A165N945"/>
<protein>
    <recommendedName>
        <fullName evidence="3">DUF1308 domain-containing protein</fullName>
    </recommendedName>
</protein>